<reference evidence="1" key="1">
    <citation type="submission" date="2018-01" db="EMBL/GenBank/DDBJ databases">
        <title>An insight into the sialome of Amazonian anophelines.</title>
        <authorList>
            <person name="Ribeiro J.M."/>
            <person name="Scarpassa V."/>
            <person name="Calvo E."/>
        </authorList>
    </citation>
    <scope>NUCLEOTIDE SEQUENCE</scope>
    <source>
        <tissue evidence="1">Salivary glands</tissue>
    </source>
</reference>
<evidence type="ECO:0000313" key="1">
    <source>
        <dbReference type="EMBL" id="MBW31510.1"/>
    </source>
</evidence>
<sequence length="68" mass="7932">MSRGRAACFLVVCICKSLLCFTLPGRLFRTYVRPKHCFWYCYNGLKILIFHVTHPVLKIKSKSQVLPE</sequence>
<dbReference type="EMBL" id="GGFM01010759">
    <property type="protein sequence ID" value="MBW31510.1"/>
    <property type="molecule type" value="Transcribed_RNA"/>
</dbReference>
<organism evidence="1">
    <name type="scientific">Anopheles braziliensis</name>
    <dbReference type="NCBI Taxonomy" id="58242"/>
    <lineage>
        <taxon>Eukaryota</taxon>
        <taxon>Metazoa</taxon>
        <taxon>Ecdysozoa</taxon>
        <taxon>Arthropoda</taxon>
        <taxon>Hexapoda</taxon>
        <taxon>Insecta</taxon>
        <taxon>Pterygota</taxon>
        <taxon>Neoptera</taxon>
        <taxon>Endopterygota</taxon>
        <taxon>Diptera</taxon>
        <taxon>Nematocera</taxon>
        <taxon>Culicoidea</taxon>
        <taxon>Culicidae</taxon>
        <taxon>Anophelinae</taxon>
        <taxon>Anopheles</taxon>
    </lineage>
</organism>
<dbReference type="AlphaFoldDB" id="A0A2M3ZST5"/>
<proteinExistence type="predicted"/>
<protein>
    <submittedName>
        <fullName evidence="1">Putative secreted peptide</fullName>
    </submittedName>
</protein>
<name>A0A2M3ZST5_9DIPT</name>
<accession>A0A2M3ZST5</accession>